<dbReference type="InterPro" id="IPR012657">
    <property type="entry name" value="23S_rRNA-intervening_sequence"/>
</dbReference>
<evidence type="ECO:0000313" key="2">
    <source>
        <dbReference type="Proteomes" id="UP000248314"/>
    </source>
</evidence>
<dbReference type="SUPFAM" id="SSF158446">
    <property type="entry name" value="IVS-encoded protein-like"/>
    <property type="match status" value="1"/>
</dbReference>
<proteinExistence type="predicted"/>
<keyword evidence="2" id="KW-1185">Reference proteome</keyword>
<comment type="caution">
    <text evidence="1">The sequence shown here is derived from an EMBL/GenBank/DDBJ whole genome shotgun (WGS) entry which is preliminary data.</text>
</comment>
<dbReference type="InterPro" id="IPR036583">
    <property type="entry name" value="23S_rRNA_IVS_sf"/>
</dbReference>
<dbReference type="Proteomes" id="UP000248314">
    <property type="component" value="Unassembled WGS sequence"/>
</dbReference>
<dbReference type="STRING" id="1122991.GCA_000613445_01786"/>
<dbReference type="AlphaFoldDB" id="A0A318HWU5"/>
<organism evidence="1 2">
    <name type="scientific">Hoylesella shahii DSM 15611 = JCM 12083</name>
    <dbReference type="NCBI Taxonomy" id="1122991"/>
    <lineage>
        <taxon>Bacteria</taxon>
        <taxon>Pseudomonadati</taxon>
        <taxon>Bacteroidota</taxon>
        <taxon>Bacteroidia</taxon>
        <taxon>Bacteroidales</taxon>
        <taxon>Prevotellaceae</taxon>
        <taxon>Hoylesella</taxon>
    </lineage>
</organism>
<reference evidence="1 2" key="1">
    <citation type="submission" date="2018-05" db="EMBL/GenBank/DDBJ databases">
        <title>Genomic Encyclopedia of Type Strains, Phase I: the one thousand microbial genomes (KMG-I) project.</title>
        <authorList>
            <person name="Kyrpides N."/>
        </authorList>
    </citation>
    <scope>NUCLEOTIDE SEQUENCE [LARGE SCALE GENOMIC DNA]</scope>
    <source>
        <strain evidence="1 2">DSM 15611</strain>
    </source>
</reference>
<sequence length="121" mass="14052">MTRSFKDLIVWQKAHSFVVLVYQATKSYPKFELFGLCSQFQRAAVSIPANIAEGYRRDGKADKLRFLNFAQGSLEECRYYILLSKDLCYIDIETYDLLTTSIEETSKLLNAYYKGVKEHMP</sequence>
<dbReference type="Pfam" id="PF05635">
    <property type="entry name" value="23S_rRNA_IVP"/>
    <property type="match status" value="1"/>
</dbReference>
<name>A0A318HWU5_9BACT</name>
<dbReference type="Gene3D" id="1.20.1440.60">
    <property type="entry name" value="23S rRNA-intervening sequence"/>
    <property type="match status" value="1"/>
</dbReference>
<protein>
    <submittedName>
        <fullName evidence="1">Four helix bundle protein</fullName>
    </submittedName>
</protein>
<dbReference type="CDD" id="cd16377">
    <property type="entry name" value="23S_rRNA_IVP_like"/>
    <property type="match status" value="1"/>
</dbReference>
<gene>
    <name evidence="1" type="ORF">EJ73_01658</name>
</gene>
<dbReference type="OrthoDB" id="9811959at2"/>
<dbReference type="PANTHER" id="PTHR38471">
    <property type="entry name" value="FOUR HELIX BUNDLE PROTEIN"/>
    <property type="match status" value="1"/>
</dbReference>
<accession>A0A318HWU5</accession>
<dbReference type="PANTHER" id="PTHR38471:SF2">
    <property type="entry name" value="FOUR HELIX BUNDLE PROTEIN"/>
    <property type="match status" value="1"/>
</dbReference>
<dbReference type="RefSeq" id="WP_025816026.1">
    <property type="nucleotide sequence ID" value="NZ_BAIZ01000017.1"/>
</dbReference>
<dbReference type="NCBIfam" id="TIGR02436">
    <property type="entry name" value="four helix bundle protein"/>
    <property type="match status" value="1"/>
</dbReference>
<dbReference type="EMBL" id="QJJX01000018">
    <property type="protein sequence ID" value="PXX21516.1"/>
    <property type="molecule type" value="Genomic_DNA"/>
</dbReference>
<evidence type="ECO:0000313" key="1">
    <source>
        <dbReference type="EMBL" id="PXX21516.1"/>
    </source>
</evidence>